<keyword evidence="3" id="KW-1185">Reference proteome</keyword>
<feature type="coiled-coil region" evidence="1">
    <location>
        <begin position="52"/>
        <end position="79"/>
    </location>
</feature>
<protein>
    <submittedName>
        <fullName evidence="2">Uncharacterized protein</fullName>
    </submittedName>
</protein>
<evidence type="ECO:0000313" key="3">
    <source>
        <dbReference type="Proteomes" id="UP000319578"/>
    </source>
</evidence>
<dbReference type="EMBL" id="BJON01000022">
    <property type="protein sequence ID" value="GED71623.1"/>
    <property type="molecule type" value="Genomic_DNA"/>
</dbReference>
<sequence length="384" mass="44747">MEPSPRFPTDHCSSVISFPLRARRAKYHKILSYKRITHFREERDIHYFVNLLTEKKAKLAQEQNQIAHTIQRIDELIEETSKSQVQEAMKGMPLSFMSYLYCPCCRVPLKMTDASIQQSSVYEGKLTCPCGYQAELFEGILITENVTTSPYHSCIYDEEIIAEWSPNFISLTEKSCLSMYKELSKHDLKNKLIVETNVDIFVSLTKYMPLLGEEPNYVFCGHSLEMMKRLKKRVEYSCPNATVLYMVNSDLHMPLRTQSIDYFIDSFSFNQFSLLNKRLPCEILAPYLHGESKIMGTYMFFSPASKSLRKIKEMYPDPHPKAYALGYLEENMDGLDAKRFQKEHVGQTDNPGSYFIYHEEHELAHLYAYQYAFKEAKLTQEQDS</sequence>
<evidence type="ECO:0000256" key="1">
    <source>
        <dbReference type="SAM" id="Coils"/>
    </source>
</evidence>
<evidence type="ECO:0000313" key="2">
    <source>
        <dbReference type="EMBL" id="GED71623.1"/>
    </source>
</evidence>
<comment type="caution">
    <text evidence="2">The sequence shown here is derived from an EMBL/GenBank/DDBJ whole genome shotgun (WGS) entry which is preliminary data.</text>
</comment>
<organism evidence="2 3">
    <name type="scientific">Brevibacillus reuszeri</name>
    <dbReference type="NCBI Taxonomy" id="54915"/>
    <lineage>
        <taxon>Bacteria</taxon>
        <taxon>Bacillati</taxon>
        <taxon>Bacillota</taxon>
        <taxon>Bacilli</taxon>
        <taxon>Bacillales</taxon>
        <taxon>Paenibacillaceae</taxon>
        <taxon>Brevibacillus</taxon>
    </lineage>
</organism>
<reference evidence="2 3" key="1">
    <citation type="submission" date="2019-06" db="EMBL/GenBank/DDBJ databases">
        <title>Whole genome shotgun sequence of Brevibacillus reuszeri NBRC 15719.</title>
        <authorList>
            <person name="Hosoyama A."/>
            <person name="Uohara A."/>
            <person name="Ohji S."/>
            <person name="Ichikawa N."/>
        </authorList>
    </citation>
    <scope>NUCLEOTIDE SEQUENCE [LARGE SCALE GENOMIC DNA]</scope>
    <source>
        <strain evidence="2 3">NBRC 15719</strain>
    </source>
</reference>
<proteinExistence type="predicted"/>
<gene>
    <name evidence="2" type="ORF">BRE01_53250</name>
</gene>
<dbReference type="RefSeq" id="WP_141261099.1">
    <property type="nucleotide sequence ID" value="NZ_BJON01000022.1"/>
</dbReference>
<accession>A0ABQ0TUQ4</accession>
<keyword evidence="1" id="KW-0175">Coiled coil</keyword>
<dbReference type="Proteomes" id="UP000319578">
    <property type="component" value="Unassembled WGS sequence"/>
</dbReference>
<name>A0ABQ0TUQ4_9BACL</name>